<dbReference type="InterPro" id="IPR002645">
    <property type="entry name" value="STAS_dom"/>
</dbReference>
<protein>
    <recommendedName>
        <fullName evidence="2">Anti-sigma factor antagonist</fullName>
    </recommendedName>
</protein>
<dbReference type="SUPFAM" id="SSF52091">
    <property type="entry name" value="SpoIIaa-like"/>
    <property type="match status" value="1"/>
</dbReference>
<dbReference type="CDD" id="cd07043">
    <property type="entry name" value="STAS_anti-anti-sigma_factors"/>
    <property type="match status" value="1"/>
</dbReference>
<dbReference type="OrthoDB" id="9794628at2"/>
<dbReference type="GO" id="GO:0043856">
    <property type="term" value="F:anti-sigma factor antagonist activity"/>
    <property type="evidence" value="ECO:0007669"/>
    <property type="project" value="InterPro"/>
</dbReference>
<evidence type="ECO:0000256" key="1">
    <source>
        <dbReference type="ARBA" id="ARBA00009013"/>
    </source>
</evidence>
<dbReference type="EMBL" id="CP012752">
    <property type="protein sequence ID" value="ALG09198.1"/>
    <property type="molecule type" value="Genomic_DNA"/>
</dbReference>
<evidence type="ECO:0000256" key="2">
    <source>
        <dbReference type="RuleBase" id="RU003749"/>
    </source>
</evidence>
<dbReference type="Pfam" id="PF01740">
    <property type="entry name" value="STAS"/>
    <property type="match status" value="1"/>
</dbReference>
<gene>
    <name evidence="4" type="ORF">AOZ06_21830</name>
</gene>
<evidence type="ECO:0000313" key="4">
    <source>
        <dbReference type="EMBL" id="ALG09198.1"/>
    </source>
</evidence>
<feature type="domain" description="STAS" evidence="3">
    <location>
        <begin position="3"/>
        <end position="107"/>
    </location>
</feature>
<dbReference type="RefSeq" id="WP_054291102.1">
    <property type="nucleotide sequence ID" value="NZ_CP012752.1"/>
</dbReference>
<dbReference type="PANTHER" id="PTHR33495">
    <property type="entry name" value="ANTI-SIGMA FACTOR ANTAGONIST TM_1081-RELATED-RELATED"/>
    <property type="match status" value="1"/>
</dbReference>
<proteinExistence type="inferred from homology"/>
<dbReference type="InterPro" id="IPR036513">
    <property type="entry name" value="STAS_dom_sf"/>
</dbReference>
<dbReference type="InterPro" id="IPR003658">
    <property type="entry name" value="Anti-sigma_ant"/>
</dbReference>
<dbReference type="NCBIfam" id="TIGR00377">
    <property type="entry name" value="ant_ant_sig"/>
    <property type="match status" value="1"/>
</dbReference>
<sequence>MNFQAKVQAAQGVVTFRLSGELDSRSAPRFHEMITQAVVPAARRLVLQMADLSYMSSAGLRCLVYAHQRAGSGVAIELVGTRPEVAETIRLTGFDRSLTMRDAGAEP</sequence>
<organism evidence="4 5">
    <name type="scientific">Kibdelosporangium phytohabitans</name>
    <dbReference type="NCBI Taxonomy" id="860235"/>
    <lineage>
        <taxon>Bacteria</taxon>
        <taxon>Bacillati</taxon>
        <taxon>Actinomycetota</taxon>
        <taxon>Actinomycetes</taxon>
        <taxon>Pseudonocardiales</taxon>
        <taxon>Pseudonocardiaceae</taxon>
        <taxon>Kibdelosporangium</taxon>
    </lineage>
</organism>
<keyword evidence="5" id="KW-1185">Reference proteome</keyword>
<dbReference type="PANTHER" id="PTHR33495:SF14">
    <property type="entry name" value="ANTI-SIGMA FACTOR ANTAGONIST"/>
    <property type="match status" value="1"/>
</dbReference>
<comment type="similarity">
    <text evidence="1 2">Belongs to the anti-sigma-factor antagonist family.</text>
</comment>
<name>A0A0N9HVP0_9PSEU</name>
<dbReference type="Gene3D" id="3.30.750.24">
    <property type="entry name" value="STAS domain"/>
    <property type="match status" value="1"/>
</dbReference>
<dbReference type="STRING" id="860235.AOZ06_21830"/>
<evidence type="ECO:0000313" key="5">
    <source>
        <dbReference type="Proteomes" id="UP000063699"/>
    </source>
</evidence>
<reference evidence="4 5" key="1">
    <citation type="submission" date="2015-07" db="EMBL/GenBank/DDBJ databases">
        <title>Genome sequencing of Kibdelosporangium phytohabitans.</title>
        <authorList>
            <person name="Qin S."/>
            <person name="Xing K."/>
        </authorList>
    </citation>
    <scope>NUCLEOTIDE SEQUENCE [LARGE SCALE GENOMIC DNA]</scope>
    <source>
        <strain evidence="4 5">KLBMP1111</strain>
    </source>
</reference>
<dbReference type="Proteomes" id="UP000063699">
    <property type="component" value="Chromosome"/>
</dbReference>
<dbReference type="PROSITE" id="PS50801">
    <property type="entry name" value="STAS"/>
    <property type="match status" value="1"/>
</dbReference>
<evidence type="ECO:0000259" key="3">
    <source>
        <dbReference type="PROSITE" id="PS50801"/>
    </source>
</evidence>
<dbReference type="KEGG" id="kphy:AOZ06_21830"/>
<accession>A0A0N9HVP0</accession>
<dbReference type="AlphaFoldDB" id="A0A0N9HVP0"/>